<dbReference type="EMBL" id="CP017697">
    <property type="protein sequence ID" value="ATO44095.1"/>
    <property type="molecule type" value="Genomic_DNA"/>
</dbReference>
<dbReference type="PANTHER" id="PTHR43031">
    <property type="entry name" value="FAD-DEPENDENT OXIDOREDUCTASE"/>
    <property type="match status" value="1"/>
</dbReference>
<dbReference type="InterPro" id="IPR001763">
    <property type="entry name" value="Rhodanese-like_dom"/>
</dbReference>
<dbReference type="OrthoDB" id="9800872at2"/>
<keyword evidence="2" id="KW-1185">Reference proteome</keyword>
<protein>
    <submittedName>
        <fullName evidence="1">Rhodanese</fullName>
    </submittedName>
</protein>
<dbReference type="RefSeq" id="WP_029507723.1">
    <property type="nucleotide sequence ID" value="NZ_AZDC01000022.1"/>
</dbReference>
<sequence length="102" mass="11369">MFSFMSMKKAVTTADLAKKLTTGITLLDVRTPAEYRSGHIKQAKNTPLSSIDTYTGNRKEVYLICRSGARSAQAYRILQQKGYQPINVRGGMNQWRGAVVRG</sequence>
<dbReference type="InterPro" id="IPR036873">
    <property type="entry name" value="Rhodanese-like_dom_sf"/>
</dbReference>
<dbReference type="SUPFAM" id="SSF52821">
    <property type="entry name" value="Rhodanese/Cell cycle control phosphatase"/>
    <property type="match status" value="1"/>
</dbReference>
<dbReference type="InterPro" id="IPR050229">
    <property type="entry name" value="GlpE_sulfurtransferase"/>
</dbReference>
<dbReference type="Proteomes" id="UP000223559">
    <property type="component" value="Chromosome"/>
</dbReference>
<dbReference type="Pfam" id="PF00581">
    <property type="entry name" value="Rhodanese"/>
    <property type="match status" value="1"/>
</dbReference>
<dbReference type="SMART" id="SM00450">
    <property type="entry name" value="RHOD"/>
    <property type="match status" value="1"/>
</dbReference>
<dbReference type="CDD" id="cd00158">
    <property type="entry name" value="RHOD"/>
    <property type="match status" value="1"/>
</dbReference>
<dbReference type="PANTHER" id="PTHR43031:SF1">
    <property type="entry name" value="PYRIDINE NUCLEOTIDE-DISULPHIDE OXIDOREDUCTASE"/>
    <property type="match status" value="1"/>
</dbReference>
<reference evidence="1 2" key="1">
    <citation type="submission" date="2016-10" db="EMBL/GenBank/DDBJ databases">
        <title>The whole genome sequencing and assembly of L. cotyniformis subsp. torquens DSM 20004 strain.</title>
        <authorList>
            <person name="Park M.-K."/>
            <person name="Lee Y.-J."/>
            <person name="Yi H."/>
            <person name="Bahn Y.-S."/>
            <person name="Kim J.F."/>
            <person name="Lee D.-W."/>
        </authorList>
    </citation>
    <scope>NUCLEOTIDE SEQUENCE [LARGE SCALE GENOMIC DNA]</scope>
    <source>
        <strain evidence="1 2">DSM 20004</strain>
    </source>
</reference>
<evidence type="ECO:0000313" key="2">
    <source>
        <dbReference type="Proteomes" id="UP000223559"/>
    </source>
</evidence>
<evidence type="ECO:0000313" key="1">
    <source>
        <dbReference type="EMBL" id="ATO44095.1"/>
    </source>
</evidence>
<name>A0A2D1KPM5_9LACO</name>
<dbReference type="AlphaFoldDB" id="A0A2D1KPM5"/>
<accession>A0A2D1KPM5</accession>
<proteinExistence type="predicted"/>
<dbReference type="PROSITE" id="PS50206">
    <property type="entry name" value="RHODANESE_3"/>
    <property type="match status" value="1"/>
</dbReference>
<dbReference type="Gene3D" id="3.40.250.10">
    <property type="entry name" value="Rhodanese-like domain"/>
    <property type="match status" value="1"/>
</dbReference>
<dbReference type="KEGG" id="lcy:LC20004_09260"/>
<organism evidence="1 2">
    <name type="scientific">Loigolactobacillus coryniformis subsp. torquens DSM 20004 = KCTC 3535</name>
    <dbReference type="NCBI Taxonomy" id="1423822"/>
    <lineage>
        <taxon>Bacteria</taxon>
        <taxon>Bacillati</taxon>
        <taxon>Bacillota</taxon>
        <taxon>Bacilli</taxon>
        <taxon>Lactobacillales</taxon>
        <taxon>Lactobacillaceae</taxon>
        <taxon>Loigolactobacillus</taxon>
    </lineage>
</organism>
<gene>
    <name evidence="1" type="ORF">LC20004_09260</name>
</gene>